<dbReference type="EMBL" id="MFJM01000012">
    <property type="protein sequence ID" value="OGG18929.1"/>
    <property type="molecule type" value="Genomic_DNA"/>
</dbReference>
<protein>
    <recommendedName>
        <fullName evidence="4">PABS domain-containing protein</fullName>
    </recommendedName>
</protein>
<reference evidence="2 3" key="1">
    <citation type="journal article" date="2016" name="Nat. Commun.">
        <title>Thousands of microbial genomes shed light on interconnected biogeochemical processes in an aquifer system.</title>
        <authorList>
            <person name="Anantharaman K."/>
            <person name="Brown C.T."/>
            <person name="Hug L.A."/>
            <person name="Sharon I."/>
            <person name="Castelle C.J."/>
            <person name="Probst A.J."/>
            <person name="Thomas B.C."/>
            <person name="Singh A."/>
            <person name="Wilkins M.J."/>
            <person name="Karaoz U."/>
            <person name="Brodie E.L."/>
            <person name="Williams K.H."/>
            <person name="Hubbard S.S."/>
            <person name="Banfield J.F."/>
        </authorList>
    </citation>
    <scope>NUCLEOTIDE SEQUENCE [LARGE SCALE GENOMIC DNA]</scope>
</reference>
<dbReference type="STRING" id="1798383.A3D78_05735"/>
<dbReference type="PANTHER" id="PTHR43317:SF1">
    <property type="entry name" value="THERMOSPERMINE SYNTHASE ACAULIS5"/>
    <property type="match status" value="1"/>
</dbReference>
<evidence type="ECO:0000313" key="2">
    <source>
        <dbReference type="EMBL" id="OGG18929.1"/>
    </source>
</evidence>
<organism evidence="2 3">
    <name type="scientific">Candidatus Gottesmanbacteria bacterium RIFCSPHIGHO2_02_FULL_39_14</name>
    <dbReference type="NCBI Taxonomy" id="1798383"/>
    <lineage>
        <taxon>Bacteria</taxon>
        <taxon>Candidatus Gottesmaniibacteriota</taxon>
    </lineage>
</organism>
<keyword evidence="1" id="KW-0620">Polyamine biosynthesis</keyword>
<dbReference type="CDD" id="cd02440">
    <property type="entry name" value="AdoMet_MTases"/>
    <property type="match status" value="1"/>
</dbReference>
<dbReference type="InterPro" id="IPR029063">
    <property type="entry name" value="SAM-dependent_MTases_sf"/>
</dbReference>
<accession>A0A1F6A2P2</accession>
<evidence type="ECO:0008006" key="4">
    <source>
        <dbReference type="Google" id="ProtNLM"/>
    </source>
</evidence>
<dbReference type="PANTHER" id="PTHR43317">
    <property type="entry name" value="THERMOSPERMINE SYNTHASE ACAULIS5"/>
    <property type="match status" value="1"/>
</dbReference>
<dbReference type="Gene3D" id="3.40.50.150">
    <property type="entry name" value="Vaccinia Virus protein VP39"/>
    <property type="match status" value="1"/>
</dbReference>
<evidence type="ECO:0000313" key="3">
    <source>
        <dbReference type="Proteomes" id="UP000176253"/>
    </source>
</evidence>
<sequence>MKFSSIFFPKIIADFKSDINKNIQVVQKRGRKVIYVDGAEQTGGTITGMWQKALSNVKSSRLSGIPQAAGQMSNVQNALVLGLGGGDIIRLLHRVDSQIKVTAVDIDPVMIKIARDLFGIRNSSNLKIHNHDALYYLLLNREKFSLIVVDLFIGYKNPQKFRSPRFLNLLQKSRQKNGLILFNSHYHSDFNNEFEEFHNLCTQIFSTVEIIINYPYSKILLLK</sequence>
<comment type="caution">
    <text evidence="2">The sequence shown here is derived from an EMBL/GenBank/DDBJ whole genome shotgun (WGS) entry which is preliminary data.</text>
</comment>
<dbReference type="SUPFAM" id="SSF53335">
    <property type="entry name" value="S-adenosyl-L-methionine-dependent methyltransferases"/>
    <property type="match status" value="1"/>
</dbReference>
<gene>
    <name evidence="2" type="ORF">A3D78_05735</name>
</gene>
<evidence type="ECO:0000256" key="1">
    <source>
        <dbReference type="ARBA" id="ARBA00023115"/>
    </source>
</evidence>
<dbReference type="GO" id="GO:0006596">
    <property type="term" value="P:polyamine biosynthetic process"/>
    <property type="evidence" value="ECO:0007669"/>
    <property type="project" value="UniProtKB-KW"/>
</dbReference>
<dbReference type="Proteomes" id="UP000176253">
    <property type="component" value="Unassembled WGS sequence"/>
</dbReference>
<proteinExistence type="predicted"/>
<dbReference type="AlphaFoldDB" id="A0A1F6A2P2"/>
<name>A0A1F6A2P2_9BACT</name>
<dbReference type="Pfam" id="PF01564">
    <property type="entry name" value="Spermine_synth"/>
    <property type="match status" value="1"/>
</dbReference>